<dbReference type="Pfam" id="PF17657">
    <property type="entry name" value="DNA_pol3_finger"/>
    <property type="match status" value="1"/>
</dbReference>
<dbReference type="InterPro" id="IPR049821">
    <property type="entry name" value="PolIIIA_DnaE1_PHP"/>
</dbReference>
<dbReference type="EMBL" id="CP011787">
    <property type="protein sequence ID" value="AKZ66070.1"/>
    <property type="molecule type" value="Genomic_DNA"/>
</dbReference>
<dbReference type="InterPro" id="IPR029460">
    <property type="entry name" value="DNAPol_HHH"/>
</dbReference>
<dbReference type="PANTHER" id="PTHR32294:SF0">
    <property type="entry name" value="DNA POLYMERASE III SUBUNIT ALPHA"/>
    <property type="match status" value="1"/>
</dbReference>
<dbReference type="GO" id="GO:0008408">
    <property type="term" value="F:3'-5' exonuclease activity"/>
    <property type="evidence" value="ECO:0007669"/>
    <property type="project" value="InterPro"/>
</dbReference>
<sequence length="1163" mass="131925">MTQPRFIHLRIHSDYSIIDGLIKVSTLVETAASMNMPALALTDCTNFFGIIKFYKSAYSVGIKPIIGADLLIKSNTLGDELTELTILTTNNLGYHNLIMLISKAYKRGYGTDGPFIDRDWLIKYNEGLIIISGARKGDLEQTLMRGQKIKFKQCLAFYQRYFKDRYYLGLIRTGRPEEEQYIKSSVELSNYYGLPVVANNDVRFIHNDDYHAHAIKVAIHEGSDLFSSKRKNNYSSQQYLRSEQDMCELFADIPESLANSVEIARKCNVTIRLDEYFLPTFPISSNISIEDYLIKSATKGLEDRLNFSFPDAMQRSNKKLYYNERLNKELKVINKMGFAGYFLIVMEFIKWSKDNNIPVGPGRGSGSGSLVAYALNITDIDPLVFDLIFERFLNPERVSMPDFDIDFCMEKRDMVIDHVAQTYGRDAVSQIITFGTMAAKAVIRDVGRVLGYPYPFINSLAKLVPNDIGIKLEQALILEPELQKLYILNEDVKVLIDIAKKLEGMTRNVGKHAGGVVISPTKITDFSPLYCDEQGNYPVTQFDKNDVENAGLVKFDFLGLRTLTIINRTLKIINTRYVLNNINPINIQTIPLDDKKSFKMLQSANTTAVFQLESKGMKELIKRLQPDCFEDIIALVALFRPGPLKSGMVDNFINRKHGREAICYPDINWQHKSLKPVLEPTYGIILYQEQVMQIARILAGYTLGEADILRRAMGKKNYAVMVKQRAKFKAGAELLGINGELSMKIFNLLEKFAGYGFNKSHSAAYALVSYQTMWLKVHYPAEFMAAAMTADIDNHEKIIIIINECLRMGIVVLPPDINKGQYHFHVNENREIIYGMGAIKCLGKAQISSIIEERNKNGKFVDLFNLCKRIDIKKLNRRMLEKLILSGACDKLGPHRAAIMKLLDLALKTADQSANSDSRGQIDIFGVNNIKNQVFFDQYLGPNFRPWSETVMLNGERETLGIYLTGNPITQYLNEIKYYTGGVSLKDIHCLERGKQVTVVGLILSLKIKVTKQGNKICICTINYLNEHLDVIIFTPILQKYKNFLQKDTIVLVAGEVSVDNVTGSCQLIAINIMDINTARKKFSCGLAISLTKQQINKDFLKNISLTIKPHLSGIIPVHIYSKIENVRIRMRFGTNWQVMPTDDLLNDLRLLVGHEQVQLEFD</sequence>
<dbReference type="GO" id="GO:0003887">
    <property type="term" value="F:DNA-directed DNA polymerase activity"/>
    <property type="evidence" value="ECO:0007669"/>
    <property type="project" value="UniProtKB-KW"/>
</dbReference>
<evidence type="ECO:0000256" key="2">
    <source>
        <dbReference type="ARBA" id="ARBA00012417"/>
    </source>
</evidence>
<dbReference type="EC" id="2.7.7.7" evidence="2"/>
<dbReference type="NCBIfam" id="NF004226">
    <property type="entry name" value="PRK05673.1"/>
    <property type="match status" value="1"/>
</dbReference>
<keyword evidence="6 11" id="KW-0548">Nucleotidyltransferase</keyword>
<reference evidence="11 12" key="1">
    <citation type="submission" date="2015-06" db="EMBL/GenBank/DDBJ databases">
        <title>Lineage-specific patterns of genome deterioration in obligate symbionts.</title>
        <authorList>
            <person name="Bennett G.M."/>
            <person name="McCutcheon J.P."/>
            <person name="McDonald B.R."/>
            <person name="Moran N.A."/>
        </authorList>
    </citation>
    <scope>NUCLEOTIDE SEQUENCE [LARGE SCALE GENOMIC DNA]</scope>
    <source>
        <strain evidence="11 12">B-GSS</strain>
    </source>
</reference>
<dbReference type="Pfam" id="PF02811">
    <property type="entry name" value="PHP"/>
    <property type="match status" value="1"/>
</dbReference>
<evidence type="ECO:0000256" key="5">
    <source>
        <dbReference type="ARBA" id="ARBA00022679"/>
    </source>
</evidence>
<dbReference type="AlphaFoldDB" id="A0A0K2BL77"/>
<evidence type="ECO:0000256" key="7">
    <source>
        <dbReference type="ARBA" id="ARBA00022705"/>
    </source>
</evidence>
<dbReference type="CDD" id="cd07433">
    <property type="entry name" value="PHP_PolIIIA_DnaE1"/>
    <property type="match status" value="1"/>
</dbReference>
<comment type="subcellular location">
    <subcellularLocation>
        <location evidence="1">Cytoplasm</location>
    </subcellularLocation>
</comment>
<keyword evidence="12" id="KW-1185">Reference proteome</keyword>
<dbReference type="Gene3D" id="1.10.150.870">
    <property type="match status" value="1"/>
</dbReference>
<feature type="domain" description="Polymerase/histidinol phosphatase N-terminal" evidence="10">
    <location>
        <begin position="7"/>
        <end position="74"/>
    </location>
</feature>
<dbReference type="OrthoDB" id="9803237at2"/>
<evidence type="ECO:0000256" key="6">
    <source>
        <dbReference type="ARBA" id="ARBA00022695"/>
    </source>
</evidence>
<dbReference type="SMART" id="SM00481">
    <property type="entry name" value="POLIIIAc"/>
    <property type="match status" value="1"/>
</dbReference>
<evidence type="ECO:0000313" key="12">
    <source>
        <dbReference type="Proteomes" id="UP000056466"/>
    </source>
</evidence>
<dbReference type="PATRIC" id="fig|186490.8.peg.458"/>
<evidence type="ECO:0000313" key="11">
    <source>
        <dbReference type="EMBL" id="AKZ66070.1"/>
    </source>
</evidence>
<gene>
    <name evidence="11" type="primary">dnaE</name>
    <name evidence="11" type="ORF">AB162_487</name>
</gene>
<evidence type="ECO:0000256" key="1">
    <source>
        <dbReference type="ARBA" id="ARBA00004496"/>
    </source>
</evidence>
<protein>
    <recommendedName>
        <fullName evidence="3">DNA polymerase III subunit alpha</fullName>
        <ecNumber evidence="2">2.7.7.7</ecNumber>
    </recommendedName>
</protein>
<evidence type="ECO:0000259" key="10">
    <source>
        <dbReference type="SMART" id="SM00481"/>
    </source>
</evidence>
<dbReference type="FunFam" id="1.10.150.870:FF:000001">
    <property type="entry name" value="DNA polymerase III subunit alpha"/>
    <property type="match status" value="1"/>
</dbReference>
<dbReference type="KEGG" id="bcig:AB162_487"/>
<dbReference type="NCBIfam" id="TIGR00594">
    <property type="entry name" value="polc"/>
    <property type="match status" value="1"/>
</dbReference>
<dbReference type="RefSeq" id="WP_053097168.1">
    <property type="nucleotide sequence ID" value="NZ_CP011787.1"/>
</dbReference>
<dbReference type="GO" id="GO:0006260">
    <property type="term" value="P:DNA replication"/>
    <property type="evidence" value="ECO:0007669"/>
    <property type="project" value="UniProtKB-KW"/>
</dbReference>
<dbReference type="Gene3D" id="1.10.10.1600">
    <property type="entry name" value="Bacterial DNA polymerase III alpha subunit, thumb domain"/>
    <property type="match status" value="1"/>
</dbReference>
<dbReference type="CDD" id="cd04485">
    <property type="entry name" value="DnaE_OBF"/>
    <property type="match status" value="1"/>
</dbReference>
<keyword evidence="8" id="KW-0239">DNA-directed DNA polymerase</keyword>
<dbReference type="InterPro" id="IPR011708">
    <property type="entry name" value="DNA_pol3_alpha_NTPase_dom"/>
</dbReference>
<evidence type="ECO:0000256" key="4">
    <source>
        <dbReference type="ARBA" id="ARBA00022490"/>
    </source>
</evidence>
<keyword evidence="7" id="KW-0235">DNA replication</keyword>
<dbReference type="SUPFAM" id="SSF89550">
    <property type="entry name" value="PHP domain-like"/>
    <property type="match status" value="1"/>
</dbReference>
<dbReference type="InterPro" id="IPR016195">
    <property type="entry name" value="Pol/histidinol_Pase-like"/>
</dbReference>
<proteinExistence type="predicted"/>
<dbReference type="Pfam" id="PF14579">
    <property type="entry name" value="HHH_6"/>
    <property type="match status" value="1"/>
</dbReference>
<dbReference type="InterPro" id="IPR004013">
    <property type="entry name" value="PHP_dom"/>
</dbReference>
<dbReference type="InterPro" id="IPR004805">
    <property type="entry name" value="DnaE2/DnaE/PolC"/>
</dbReference>
<dbReference type="GO" id="GO:0005737">
    <property type="term" value="C:cytoplasm"/>
    <property type="evidence" value="ECO:0007669"/>
    <property type="project" value="UniProtKB-SubCell"/>
</dbReference>
<dbReference type="InterPro" id="IPR041931">
    <property type="entry name" value="DNA_pol3_alpha_thumb_dom"/>
</dbReference>
<dbReference type="InterPro" id="IPR040982">
    <property type="entry name" value="DNA_pol3_finger"/>
</dbReference>
<evidence type="ECO:0000256" key="3">
    <source>
        <dbReference type="ARBA" id="ARBA00019114"/>
    </source>
</evidence>
<dbReference type="Gene3D" id="3.20.20.140">
    <property type="entry name" value="Metal-dependent hydrolases"/>
    <property type="match status" value="1"/>
</dbReference>
<evidence type="ECO:0000256" key="9">
    <source>
        <dbReference type="ARBA" id="ARBA00049244"/>
    </source>
</evidence>
<organism evidence="11 12">
    <name type="scientific">Candidatus Palibaumannia cicadellinicola</name>
    <dbReference type="NCBI Taxonomy" id="186490"/>
    <lineage>
        <taxon>Bacteria</taxon>
        <taxon>Pseudomonadati</taxon>
        <taxon>Pseudomonadota</taxon>
        <taxon>Gammaproteobacteria</taxon>
        <taxon>Candidatus Palibaumannia</taxon>
    </lineage>
</organism>
<keyword evidence="4" id="KW-0963">Cytoplasm</keyword>
<name>A0A0K2BL77_9GAMM</name>
<keyword evidence="5 11" id="KW-0808">Transferase</keyword>
<accession>A0A0K2BL77</accession>
<dbReference type="Proteomes" id="UP000056466">
    <property type="component" value="Chromosome"/>
</dbReference>
<dbReference type="Pfam" id="PF07733">
    <property type="entry name" value="DNA_pol3_alpha"/>
    <property type="match status" value="1"/>
</dbReference>
<evidence type="ECO:0000256" key="8">
    <source>
        <dbReference type="ARBA" id="ARBA00022932"/>
    </source>
</evidence>
<dbReference type="InterPro" id="IPR048472">
    <property type="entry name" value="DNA_pol_IIIA_C"/>
</dbReference>
<dbReference type="InterPro" id="IPR003141">
    <property type="entry name" value="Pol/His_phosphatase_N"/>
</dbReference>
<comment type="catalytic activity">
    <reaction evidence="9">
        <text>DNA(n) + a 2'-deoxyribonucleoside 5'-triphosphate = DNA(n+1) + diphosphate</text>
        <dbReference type="Rhea" id="RHEA:22508"/>
        <dbReference type="Rhea" id="RHEA-COMP:17339"/>
        <dbReference type="Rhea" id="RHEA-COMP:17340"/>
        <dbReference type="ChEBI" id="CHEBI:33019"/>
        <dbReference type="ChEBI" id="CHEBI:61560"/>
        <dbReference type="ChEBI" id="CHEBI:173112"/>
        <dbReference type="EC" id="2.7.7.7"/>
    </reaction>
</comment>
<dbReference type="Pfam" id="PF20914">
    <property type="entry name" value="DNA_pol_IIIA_C"/>
    <property type="match status" value="1"/>
</dbReference>
<dbReference type="PANTHER" id="PTHR32294">
    <property type="entry name" value="DNA POLYMERASE III SUBUNIT ALPHA"/>
    <property type="match status" value="1"/>
</dbReference>